<reference evidence="1 2" key="1">
    <citation type="submission" date="2022-03" db="EMBL/GenBank/DDBJ databases">
        <authorList>
            <person name="Macdonald S."/>
            <person name="Ahmed S."/>
            <person name="Newling K."/>
        </authorList>
    </citation>
    <scope>NUCLEOTIDE SEQUENCE [LARGE SCALE GENOMIC DNA]</scope>
</reference>
<dbReference type="AlphaFoldDB" id="A0ABC8J381"/>
<name>A0ABC8J381_ERUVS</name>
<dbReference type="PANTHER" id="PTHR37773:SF1">
    <property type="entry name" value="TRANSMEMBRANE PROTEIN"/>
    <property type="match status" value="1"/>
</dbReference>
<keyword evidence="2" id="KW-1185">Reference proteome</keyword>
<dbReference type="EMBL" id="CAKOAT010074155">
    <property type="protein sequence ID" value="CAH8311987.1"/>
    <property type="molecule type" value="Genomic_DNA"/>
</dbReference>
<sequence length="264" mass="29518">MFQFAKFSKSKERRLATELGYGFPIGDPWITDGISPWPFASESVLPSQCPGIHPMHSFRSCTQEFSRRNPAYPLSAEKEEPSFSSLRGGTQLLFSQRRNPASLLSEEEPSFSSLRGGTQLLFSQRRNPASLLSEEEPSFSSLRGGTPFLPSVSNFHSSSKEFNCLSLPKVVYMGLEVYLPSVMPFPFCFFSKSCLLLAARAKAIVAATVGEECRRLSLFIQQLNFRNRIGSMTLPAFLLAPLSLEALVEPLDSIISVDYYWMEL</sequence>
<evidence type="ECO:0000313" key="1">
    <source>
        <dbReference type="EMBL" id="CAH8311987.1"/>
    </source>
</evidence>
<comment type="caution">
    <text evidence="1">The sequence shown here is derived from an EMBL/GenBank/DDBJ whole genome shotgun (WGS) entry which is preliminary data.</text>
</comment>
<protein>
    <submittedName>
        <fullName evidence="1">Uncharacterized protein</fullName>
    </submittedName>
</protein>
<evidence type="ECO:0000313" key="2">
    <source>
        <dbReference type="Proteomes" id="UP001642260"/>
    </source>
</evidence>
<organism evidence="1 2">
    <name type="scientific">Eruca vesicaria subsp. sativa</name>
    <name type="common">Garden rocket</name>
    <name type="synonym">Eruca sativa</name>
    <dbReference type="NCBI Taxonomy" id="29727"/>
    <lineage>
        <taxon>Eukaryota</taxon>
        <taxon>Viridiplantae</taxon>
        <taxon>Streptophyta</taxon>
        <taxon>Embryophyta</taxon>
        <taxon>Tracheophyta</taxon>
        <taxon>Spermatophyta</taxon>
        <taxon>Magnoliopsida</taxon>
        <taxon>eudicotyledons</taxon>
        <taxon>Gunneridae</taxon>
        <taxon>Pentapetalae</taxon>
        <taxon>rosids</taxon>
        <taxon>malvids</taxon>
        <taxon>Brassicales</taxon>
        <taxon>Brassicaceae</taxon>
        <taxon>Brassiceae</taxon>
        <taxon>Eruca</taxon>
    </lineage>
</organism>
<proteinExistence type="predicted"/>
<dbReference type="PANTHER" id="PTHR37773">
    <property type="entry name" value="TRANSMEMBRANE PROTEIN"/>
    <property type="match status" value="1"/>
</dbReference>
<accession>A0ABC8J381</accession>
<gene>
    <name evidence="1" type="ORF">ERUC_LOCUS6096</name>
</gene>
<dbReference type="InterPro" id="IPR044987">
    <property type="entry name" value="AtMg00030-like"/>
</dbReference>
<dbReference type="Proteomes" id="UP001642260">
    <property type="component" value="Unassembled WGS sequence"/>
</dbReference>